<dbReference type="EMBL" id="AUZM01000077">
    <property type="protein sequence ID" value="ERT04861.1"/>
    <property type="molecule type" value="Genomic_DNA"/>
</dbReference>
<accession>U7QDP6</accession>
<comment type="caution">
    <text evidence="1">The sequence shown here is derived from an EMBL/GenBank/DDBJ whole genome shotgun (WGS) entry which is preliminary data.</text>
</comment>
<dbReference type="Proteomes" id="UP000017127">
    <property type="component" value="Unassembled WGS sequence"/>
</dbReference>
<protein>
    <submittedName>
        <fullName evidence="1">Uncharacterized protein</fullName>
    </submittedName>
</protein>
<evidence type="ECO:0000313" key="2">
    <source>
        <dbReference type="Proteomes" id="UP000017127"/>
    </source>
</evidence>
<name>U7QDP6_9CYAN</name>
<dbReference type="AlphaFoldDB" id="U7QDP6"/>
<organism evidence="1 2">
    <name type="scientific">Lyngbya aestuarii BL J</name>
    <dbReference type="NCBI Taxonomy" id="1348334"/>
    <lineage>
        <taxon>Bacteria</taxon>
        <taxon>Bacillati</taxon>
        <taxon>Cyanobacteriota</taxon>
        <taxon>Cyanophyceae</taxon>
        <taxon>Oscillatoriophycideae</taxon>
        <taxon>Oscillatoriales</taxon>
        <taxon>Microcoleaceae</taxon>
        <taxon>Lyngbya</taxon>
    </lineage>
</organism>
<reference evidence="1 2" key="1">
    <citation type="journal article" date="2013" name="Front. Microbiol.">
        <title>Comparative genomic analyses of the cyanobacterium, Lyngbya aestuarii BL J, a powerful hydrogen producer.</title>
        <authorList>
            <person name="Kothari A."/>
            <person name="Vaughn M."/>
            <person name="Garcia-Pichel F."/>
        </authorList>
    </citation>
    <scope>NUCLEOTIDE SEQUENCE [LARGE SCALE GENOMIC DNA]</scope>
    <source>
        <strain evidence="1 2">BL J</strain>
    </source>
</reference>
<sequence>MVDFARGYIFLADCSSIRLFGTSFELEINQFCIYFRI</sequence>
<gene>
    <name evidence="1" type="ORF">M595_5181</name>
</gene>
<proteinExistence type="predicted"/>
<evidence type="ECO:0000313" key="1">
    <source>
        <dbReference type="EMBL" id="ERT04861.1"/>
    </source>
</evidence>
<keyword evidence="2" id="KW-1185">Reference proteome</keyword>